<dbReference type="STRING" id="1054147.F4PL30"/>
<dbReference type="InterPro" id="IPR018247">
    <property type="entry name" value="EF_Hand_1_Ca_BS"/>
</dbReference>
<dbReference type="SUPFAM" id="SSF48452">
    <property type="entry name" value="TPR-like"/>
    <property type="match status" value="1"/>
</dbReference>
<dbReference type="Gene3D" id="1.10.238.10">
    <property type="entry name" value="EF-hand"/>
    <property type="match status" value="1"/>
</dbReference>
<dbReference type="SUPFAM" id="SSF82199">
    <property type="entry name" value="SET domain"/>
    <property type="match status" value="1"/>
</dbReference>
<dbReference type="InterPro" id="IPR002048">
    <property type="entry name" value="EF_hand_dom"/>
</dbReference>
<feature type="compositionally biased region" description="Low complexity" evidence="6">
    <location>
        <begin position="456"/>
        <end position="466"/>
    </location>
</feature>
<dbReference type="Proteomes" id="UP000007797">
    <property type="component" value="Unassembled WGS sequence"/>
</dbReference>
<keyword evidence="3" id="KW-0863">Zinc-finger</keyword>
<evidence type="ECO:0000256" key="4">
    <source>
        <dbReference type="ARBA" id="ARBA00022833"/>
    </source>
</evidence>
<proteinExistence type="predicted"/>
<keyword evidence="7" id="KW-0812">Transmembrane</keyword>
<dbReference type="Gene3D" id="1.10.220.160">
    <property type="match status" value="1"/>
</dbReference>
<evidence type="ECO:0000256" key="2">
    <source>
        <dbReference type="ARBA" id="ARBA00022723"/>
    </source>
</evidence>
<dbReference type="Gene3D" id="1.25.40.10">
    <property type="entry name" value="Tetratricopeptide repeat domain"/>
    <property type="match status" value="1"/>
</dbReference>
<dbReference type="PROSITE" id="PS50280">
    <property type="entry name" value="SET"/>
    <property type="match status" value="1"/>
</dbReference>
<keyword evidence="7" id="KW-1133">Transmembrane helix</keyword>
<dbReference type="InterPro" id="IPR001214">
    <property type="entry name" value="SET_dom"/>
</dbReference>
<dbReference type="SMART" id="SM00317">
    <property type="entry name" value="SET"/>
    <property type="match status" value="1"/>
</dbReference>
<dbReference type="PANTHER" id="PTHR42993:SF1">
    <property type="entry name" value="MAOC-LIKE DEHYDRATASE DOMAIN-CONTAINING PROTEIN"/>
    <property type="match status" value="1"/>
</dbReference>
<keyword evidence="7" id="KW-0472">Membrane</keyword>
<evidence type="ECO:0000256" key="6">
    <source>
        <dbReference type="SAM" id="MobiDB-lite"/>
    </source>
</evidence>
<keyword evidence="4" id="KW-0862">Zinc</keyword>
<evidence type="ECO:0000259" key="8">
    <source>
        <dbReference type="PROSITE" id="PS50222"/>
    </source>
</evidence>
<dbReference type="PROSITE" id="PS50222">
    <property type="entry name" value="EF_HAND_2"/>
    <property type="match status" value="1"/>
</dbReference>
<organism evidence="10 11">
    <name type="scientific">Cavenderia fasciculata</name>
    <name type="common">Slime mold</name>
    <name type="synonym">Dictyostelium fasciculatum</name>
    <dbReference type="NCBI Taxonomy" id="261658"/>
    <lineage>
        <taxon>Eukaryota</taxon>
        <taxon>Amoebozoa</taxon>
        <taxon>Evosea</taxon>
        <taxon>Eumycetozoa</taxon>
        <taxon>Dictyostelia</taxon>
        <taxon>Acytosteliales</taxon>
        <taxon>Cavenderiaceae</taxon>
        <taxon>Cavenderia</taxon>
    </lineage>
</organism>
<feature type="transmembrane region" description="Helical" evidence="7">
    <location>
        <begin position="664"/>
        <end position="684"/>
    </location>
</feature>
<comment type="function">
    <text evidence="1">Probable methyltransferase.</text>
</comment>
<feature type="domain" description="EF-hand" evidence="8">
    <location>
        <begin position="780"/>
        <end position="815"/>
    </location>
</feature>
<dbReference type="CDD" id="cd20071">
    <property type="entry name" value="SET_SMYD"/>
    <property type="match status" value="1"/>
</dbReference>
<dbReference type="RefSeq" id="XP_004361103.1">
    <property type="nucleotide sequence ID" value="XM_004361046.1"/>
</dbReference>
<evidence type="ECO:0000259" key="9">
    <source>
        <dbReference type="PROSITE" id="PS50280"/>
    </source>
</evidence>
<evidence type="ECO:0000256" key="1">
    <source>
        <dbReference type="ARBA" id="ARBA00004038"/>
    </source>
</evidence>
<reference evidence="11" key="1">
    <citation type="journal article" date="2011" name="Genome Res.">
        <title>Phylogeny-wide analysis of social amoeba genomes highlights ancient origins for complex intercellular communication.</title>
        <authorList>
            <person name="Heidel A.J."/>
            <person name="Lawal H.M."/>
            <person name="Felder M."/>
            <person name="Schilde C."/>
            <person name="Helps N.R."/>
            <person name="Tunggal B."/>
            <person name="Rivero F."/>
            <person name="John U."/>
            <person name="Schleicher M."/>
            <person name="Eichinger L."/>
            <person name="Platzer M."/>
            <person name="Noegel A.A."/>
            <person name="Schaap P."/>
            <person name="Gloeckner G."/>
        </authorList>
    </citation>
    <scope>NUCLEOTIDE SEQUENCE [LARGE SCALE GENOMIC DNA]</scope>
    <source>
        <strain evidence="11">SH3</strain>
    </source>
</reference>
<feature type="domain" description="SET" evidence="9">
    <location>
        <begin position="251"/>
        <end position="606"/>
    </location>
</feature>
<accession>F4PL30</accession>
<dbReference type="Gene3D" id="2.170.270.10">
    <property type="entry name" value="SET domain"/>
    <property type="match status" value="2"/>
</dbReference>
<evidence type="ECO:0000256" key="5">
    <source>
        <dbReference type="ARBA" id="ARBA00022837"/>
    </source>
</evidence>
<dbReference type="InterPro" id="IPR002893">
    <property type="entry name" value="Znf_MYND"/>
</dbReference>
<feature type="region of interest" description="Disordered" evidence="6">
    <location>
        <begin position="34"/>
        <end position="66"/>
    </location>
</feature>
<dbReference type="GO" id="GO:0005509">
    <property type="term" value="F:calcium ion binding"/>
    <property type="evidence" value="ECO:0007669"/>
    <property type="project" value="InterPro"/>
</dbReference>
<dbReference type="KEGG" id="dfa:DFA_05384"/>
<dbReference type="SMART" id="SM00028">
    <property type="entry name" value="TPR"/>
    <property type="match status" value="3"/>
</dbReference>
<protein>
    <submittedName>
        <fullName evidence="10">SET domain-containing protein</fullName>
    </submittedName>
</protein>
<feature type="transmembrane region" description="Helical" evidence="7">
    <location>
        <begin position="729"/>
        <end position="755"/>
    </location>
</feature>
<evidence type="ECO:0000256" key="7">
    <source>
        <dbReference type="SAM" id="Phobius"/>
    </source>
</evidence>
<feature type="region of interest" description="Disordered" evidence="6">
    <location>
        <begin position="452"/>
        <end position="471"/>
    </location>
</feature>
<dbReference type="Pfam" id="PF01753">
    <property type="entry name" value="zf-MYND"/>
    <property type="match status" value="1"/>
</dbReference>
<feature type="transmembrane region" description="Helical" evidence="7">
    <location>
        <begin position="691"/>
        <end position="709"/>
    </location>
</feature>
<dbReference type="GO" id="GO:0008270">
    <property type="term" value="F:zinc ion binding"/>
    <property type="evidence" value="ECO:0007669"/>
    <property type="project" value="UniProtKB-KW"/>
</dbReference>
<dbReference type="EMBL" id="GL883008">
    <property type="protein sequence ID" value="EGG23252.1"/>
    <property type="molecule type" value="Genomic_DNA"/>
</dbReference>
<keyword evidence="5" id="KW-0106">Calcium</keyword>
<dbReference type="Pfam" id="PF00856">
    <property type="entry name" value="SET"/>
    <property type="match status" value="1"/>
</dbReference>
<dbReference type="InterPro" id="IPR046341">
    <property type="entry name" value="SET_dom_sf"/>
</dbReference>
<dbReference type="PROSITE" id="PS00018">
    <property type="entry name" value="EF_HAND_1"/>
    <property type="match status" value="1"/>
</dbReference>
<keyword evidence="11" id="KW-1185">Reference proteome</keyword>
<dbReference type="SUPFAM" id="SSF47473">
    <property type="entry name" value="EF-hand"/>
    <property type="match status" value="1"/>
</dbReference>
<keyword evidence="2" id="KW-0479">Metal-binding</keyword>
<dbReference type="InterPro" id="IPR011990">
    <property type="entry name" value="TPR-like_helical_dom_sf"/>
</dbReference>
<evidence type="ECO:0000313" key="10">
    <source>
        <dbReference type="EMBL" id="EGG23252.1"/>
    </source>
</evidence>
<dbReference type="OrthoDB" id="438641at2759"/>
<evidence type="ECO:0000313" key="11">
    <source>
        <dbReference type="Proteomes" id="UP000007797"/>
    </source>
</evidence>
<dbReference type="SUPFAM" id="SSF144232">
    <property type="entry name" value="HIT/MYND zinc finger-like"/>
    <property type="match status" value="1"/>
</dbReference>
<dbReference type="AlphaFoldDB" id="F4PL30"/>
<sequence>MLNRPLHKFITNGLNIVNSRNVITTTTCIQNNNNNKYYYSTKNSSKNNNKDKDSSSSSSSPTGELVDKRAIITNRLNADKKGDGLSQEMVDEIYRQNQPKDKSHLPLFDMSRVAVNRYLEEAYSKAAEEYEKGEYQQALERYFWIINKVPYESAAYLQRAVVYETIHSYEEAIQDCDKVISMSNSSDQIAEAYMLKGHSLMGRTKFSEAATAFKDSLMYVENEEVMELMKKALSLVDPDQIMVPRFEDDYQFFSLLSQEMDGNALIKNSKLHGRGLFATRDFDAEELVFETRSLFSISDKADTKEMVEHDSEHCHNCQINFRAVAFEHEQVIERSREYKRLVETVSNMTRLPVGRIEPVECPDCKRVHYCSTDCQQDNHESHVHICERDIVVRKLTDQLKVEISAISDATERLCYTLMYRLFAHQSPNGDQSKIIRTLELDHLVKRLAYAQPSSFQTQPQPQTQTTNEKETTTKFLAPSALAAQRVLSKKDQKVYKIVKDIFSSRHITEELFYRIKSIIQLNMMCFFTSRVEVQCTPSPMDELGYNFDFVDVPDKSLAGLPVHISFMNHSCSPNVVISSPIINDKQIRIITTRPIRRGDEILISYIEGEKLTTEHRRQSLNESFGFVCQCPMWYLFILPTAHYGVGVSLEEDGGGLFRAGSGGIWGLLFPVTQFSLIISLVFSLDNQSIKLMMYYAATPTMTFVAPQAMQGMWYYNLYAQLQQQQLAEMYAWFMNIYLYQHNINICILFSLPLLLGMDRNRSGSISHVELQYLVIGGTALGIDTASKLIKCFDRNRNGTVDFYEYAALHQFINVLHRCFVANDRNYSGTIDCNEIHSALATAGFMLPFHTVQLFFLKYSPVGMGILFTQFLNLCASIALCRSLFEWSDPARTGMVHITLQQMLDMFALA</sequence>
<dbReference type="InterPro" id="IPR011992">
    <property type="entry name" value="EF-hand-dom_pair"/>
</dbReference>
<evidence type="ECO:0000256" key="3">
    <source>
        <dbReference type="ARBA" id="ARBA00022771"/>
    </source>
</evidence>
<dbReference type="PANTHER" id="PTHR42993">
    <property type="entry name" value="MAOC-LIKE DEHYDRATASE DOMAIN-CONTAINING PROTEIN"/>
    <property type="match status" value="1"/>
</dbReference>
<dbReference type="GeneID" id="14875027"/>
<gene>
    <name evidence="10" type="ORF">DFA_05384</name>
</gene>
<name>F4PL30_CACFS</name>
<dbReference type="InterPro" id="IPR019734">
    <property type="entry name" value="TPR_rpt"/>
</dbReference>
<feature type="compositionally biased region" description="Low complexity" evidence="6">
    <location>
        <begin position="34"/>
        <end position="47"/>
    </location>
</feature>
<dbReference type="Gene3D" id="6.10.140.2220">
    <property type="match status" value="1"/>
</dbReference>